<evidence type="ECO:0000313" key="3">
    <source>
        <dbReference type="Proteomes" id="UP000095607"/>
    </source>
</evidence>
<keyword evidence="1" id="KW-0472">Membrane</keyword>
<feature type="transmembrane region" description="Helical" evidence="1">
    <location>
        <begin position="41"/>
        <end position="60"/>
    </location>
</feature>
<dbReference type="Proteomes" id="UP000095607">
    <property type="component" value="Chromosome"/>
</dbReference>
<organism evidence="2 3">
    <name type="scientific">Delftia tsuruhatensis</name>
    <dbReference type="NCBI Taxonomy" id="180282"/>
    <lineage>
        <taxon>Bacteria</taxon>
        <taxon>Pseudomonadati</taxon>
        <taxon>Pseudomonadota</taxon>
        <taxon>Betaproteobacteria</taxon>
        <taxon>Burkholderiales</taxon>
        <taxon>Comamonadaceae</taxon>
        <taxon>Delftia</taxon>
    </lineage>
</organism>
<evidence type="ECO:0000256" key="1">
    <source>
        <dbReference type="SAM" id="Phobius"/>
    </source>
</evidence>
<evidence type="ECO:0000313" key="2">
    <source>
        <dbReference type="EMBL" id="AOV04467.1"/>
    </source>
</evidence>
<keyword evidence="1" id="KW-1133">Transmembrane helix</keyword>
<keyword evidence="1" id="KW-0812">Transmembrane</keyword>
<gene>
    <name evidence="2" type="ORF">BI380_25630</name>
</gene>
<protein>
    <submittedName>
        <fullName evidence="2">Uncharacterized protein</fullName>
    </submittedName>
</protein>
<accession>A0ABM6EA66</accession>
<keyword evidence="3" id="KW-1185">Reference proteome</keyword>
<proteinExistence type="predicted"/>
<reference evidence="2 3" key="1">
    <citation type="submission" date="2016-09" db="EMBL/GenBank/DDBJ databases">
        <title>Complete genome sequence of Deltia acidovorans CM13 isolated from murine proximal colonic tissue.</title>
        <authorList>
            <person name="Saffarian A."/>
        </authorList>
    </citation>
    <scope>NUCLEOTIDE SEQUENCE [LARGE SCALE GENOMIC DNA]</scope>
    <source>
        <strain evidence="2 3">CM13</strain>
    </source>
</reference>
<sequence length="69" mass="7914">MIDHLNTDRPLFKPYQDMPVFSVPGQCLYPQIGMNSTGGKYQAVACVHAIFFVFRYLYIVQHSRALVGY</sequence>
<name>A0ABM6EA66_9BURK</name>
<dbReference type="EMBL" id="CP017420">
    <property type="protein sequence ID" value="AOV04467.1"/>
    <property type="molecule type" value="Genomic_DNA"/>
</dbReference>